<evidence type="ECO:0000256" key="3">
    <source>
        <dbReference type="ARBA" id="ARBA00007073"/>
    </source>
</evidence>
<dbReference type="InterPro" id="IPR015419">
    <property type="entry name" value="CTAG/Pcc1"/>
</dbReference>
<accession>A0A2N5UM98</accession>
<keyword evidence="6" id="KW-0539">Nucleus</keyword>
<comment type="caution">
    <text evidence="9">The sequence shown here is derived from an EMBL/GenBank/DDBJ whole genome shotgun (WGS) entry which is preliminary data.</text>
</comment>
<comment type="subcellular location">
    <subcellularLocation>
        <location evidence="2">Cytoplasm</location>
    </subcellularLocation>
    <subcellularLocation>
        <location evidence="1">Nucleus</location>
    </subcellularLocation>
</comment>
<dbReference type="EMBL" id="PGCI01000189">
    <property type="protein sequence ID" value="PLW34854.1"/>
    <property type="molecule type" value="Genomic_DNA"/>
</dbReference>
<proteinExistence type="inferred from homology"/>
<dbReference type="EMBL" id="PGCJ01000201">
    <property type="protein sequence ID" value="PLW38885.1"/>
    <property type="molecule type" value="Genomic_DNA"/>
</dbReference>
<evidence type="ECO:0000256" key="4">
    <source>
        <dbReference type="ARBA" id="ARBA00022490"/>
    </source>
</evidence>
<dbReference type="Proteomes" id="UP000235388">
    <property type="component" value="Unassembled WGS sequence"/>
</dbReference>
<dbReference type="OrthoDB" id="10025739at2759"/>
<dbReference type="EMBL" id="PGCJ01000040">
    <property type="protein sequence ID" value="PLW54845.1"/>
    <property type="molecule type" value="Genomic_DNA"/>
</dbReference>
<reference evidence="11 12" key="1">
    <citation type="submission" date="2017-11" db="EMBL/GenBank/DDBJ databases">
        <title>De novo assembly and phasing of dikaryotic genomes from two isolates of Puccinia coronata f. sp. avenae, the causal agent of oat crown rust.</title>
        <authorList>
            <person name="Miller M.E."/>
            <person name="Zhang Y."/>
            <person name="Omidvar V."/>
            <person name="Sperschneider J."/>
            <person name="Schwessinger B."/>
            <person name="Raley C."/>
            <person name="Palmer J.M."/>
            <person name="Garnica D."/>
            <person name="Upadhyaya N."/>
            <person name="Rathjen J."/>
            <person name="Taylor J.M."/>
            <person name="Park R.F."/>
            <person name="Dodds P.N."/>
            <person name="Hirsch C.D."/>
            <person name="Kianian S.F."/>
            <person name="Figueroa M."/>
        </authorList>
    </citation>
    <scope>NUCLEOTIDE SEQUENCE [LARGE SCALE GENOMIC DNA]</scope>
    <source>
        <strain evidence="9">12NC29</strain>
        <strain evidence="7">12SD80</strain>
    </source>
</reference>
<name>A0A2N5UM98_9BASI</name>
<evidence type="ECO:0000313" key="12">
    <source>
        <dbReference type="Proteomes" id="UP000235392"/>
    </source>
</evidence>
<evidence type="ECO:0000256" key="6">
    <source>
        <dbReference type="ARBA" id="ARBA00023242"/>
    </source>
</evidence>
<evidence type="ECO:0008006" key="13">
    <source>
        <dbReference type="Google" id="ProtNLM"/>
    </source>
</evidence>
<dbReference type="AlphaFoldDB" id="A0A2N5UM98"/>
<dbReference type="Gene3D" id="3.30.310.50">
    <property type="entry name" value="Alpha-D-phosphohexomutase, C-terminal domain"/>
    <property type="match status" value="1"/>
</dbReference>
<dbReference type="GO" id="GO:0008033">
    <property type="term" value="P:tRNA processing"/>
    <property type="evidence" value="ECO:0007669"/>
    <property type="project" value="UniProtKB-KW"/>
</dbReference>
<evidence type="ECO:0000313" key="8">
    <source>
        <dbReference type="EMBL" id="PLW34854.1"/>
    </source>
</evidence>
<keyword evidence="5" id="KW-0819">tRNA processing</keyword>
<evidence type="ECO:0000313" key="9">
    <source>
        <dbReference type="EMBL" id="PLW38885.1"/>
    </source>
</evidence>
<dbReference type="GO" id="GO:0005634">
    <property type="term" value="C:nucleus"/>
    <property type="evidence" value="ECO:0007669"/>
    <property type="project" value="UniProtKB-SubCell"/>
</dbReference>
<dbReference type="GO" id="GO:0005737">
    <property type="term" value="C:cytoplasm"/>
    <property type="evidence" value="ECO:0007669"/>
    <property type="project" value="UniProtKB-SubCell"/>
</dbReference>
<dbReference type="PANTHER" id="PTHR31283:SF5">
    <property type="entry name" value="EKC_KEOPS COMPLEX SUBUNIT LAGE3"/>
    <property type="match status" value="1"/>
</dbReference>
<comment type="similarity">
    <text evidence="3">Belongs to the CTAG/PCC1 family.</text>
</comment>
<protein>
    <recommendedName>
        <fullName evidence="13">Transcription factor Pcc1</fullName>
    </recommendedName>
</protein>
<organism evidence="9 11">
    <name type="scientific">Puccinia coronata f. sp. avenae</name>
    <dbReference type="NCBI Taxonomy" id="200324"/>
    <lineage>
        <taxon>Eukaryota</taxon>
        <taxon>Fungi</taxon>
        <taxon>Dikarya</taxon>
        <taxon>Basidiomycota</taxon>
        <taxon>Pucciniomycotina</taxon>
        <taxon>Pucciniomycetes</taxon>
        <taxon>Pucciniales</taxon>
        <taxon>Pucciniaceae</taxon>
        <taxon>Puccinia</taxon>
    </lineage>
</organism>
<dbReference type="Pfam" id="PF09341">
    <property type="entry name" value="Pcc1"/>
    <property type="match status" value="1"/>
</dbReference>
<evidence type="ECO:0000313" key="10">
    <source>
        <dbReference type="EMBL" id="PLW54845.1"/>
    </source>
</evidence>
<evidence type="ECO:0000256" key="1">
    <source>
        <dbReference type="ARBA" id="ARBA00004123"/>
    </source>
</evidence>
<evidence type="ECO:0000313" key="11">
    <source>
        <dbReference type="Proteomes" id="UP000235388"/>
    </source>
</evidence>
<evidence type="ECO:0000256" key="2">
    <source>
        <dbReference type="ARBA" id="ARBA00004496"/>
    </source>
</evidence>
<dbReference type="FunFam" id="3.30.310.50:FF:000005">
    <property type="entry name" value="L antigen family member 3"/>
    <property type="match status" value="1"/>
</dbReference>
<sequence>MATQNEGIPADWHELTVEVPVPTLDQAETILQTIAPDKPVKSPELVRRTLHVRALPTPHILIAIAAATLRQARVSVDHLLSDLELVVETMAAFSPAPPP</sequence>
<evidence type="ECO:0000256" key="5">
    <source>
        <dbReference type="ARBA" id="ARBA00022694"/>
    </source>
</evidence>
<dbReference type="PANTHER" id="PTHR31283">
    <property type="entry name" value="EKC/KEOPS COMPLEX SUBUNIT PCC1 FAMILY MEMBER"/>
    <property type="match status" value="1"/>
</dbReference>
<evidence type="ECO:0000313" key="7">
    <source>
        <dbReference type="EMBL" id="PLW34455.1"/>
    </source>
</evidence>
<dbReference type="Proteomes" id="UP000235392">
    <property type="component" value="Unassembled WGS sequence"/>
</dbReference>
<keyword evidence="4" id="KW-0963">Cytoplasm</keyword>
<dbReference type="EMBL" id="PGCI01000197">
    <property type="protein sequence ID" value="PLW34455.1"/>
    <property type="molecule type" value="Genomic_DNA"/>
</dbReference>
<gene>
    <name evidence="10" type="ORF">PCANC_05654</name>
    <name evidence="9" type="ORF">PCANC_15913</name>
    <name evidence="8" type="ORF">PCASD_15076</name>
    <name evidence="7" type="ORF">PCASD_15160</name>
</gene>
<keyword evidence="11" id="KW-1185">Reference proteome</keyword>
<dbReference type="GO" id="GO:0000408">
    <property type="term" value="C:EKC/KEOPS complex"/>
    <property type="evidence" value="ECO:0007669"/>
    <property type="project" value="TreeGrafter"/>
</dbReference>
<dbReference type="GO" id="GO:0070525">
    <property type="term" value="P:tRNA threonylcarbamoyladenosine metabolic process"/>
    <property type="evidence" value="ECO:0007669"/>
    <property type="project" value="TreeGrafter"/>
</dbReference>